<reference evidence="7 8" key="1">
    <citation type="submission" date="2023-03" db="EMBL/GenBank/DDBJ databases">
        <title>YIM 133296 draft genome.</title>
        <authorList>
            <person name="Xiong L."/>
        </authorList>
    </citation>
    <scope>NUCLEOTIDE SEQUENCE [LARGE SCALE GENOMIC DNA]</scope>
    <source>
        <strain evidence="7 8">YIM 133296</strain>
    </source>
</reference>
<organism evidence="7 8">
    <name type="scientific">Luteipulveratus flavus</name>
    <dbReference type="NCBI Taxonomy" id="3031728"/>
    <lineage>
        <taxon>Bacteria</taxon>
        <taxon>Bacillati</taxon>
        <taxon>Actinomycetota</taxon>
        <taxon>Actinomycetes</taxon>
        <taxon>Micrococcales</taxon>
        <taxon>Dermacoccaceae</taxon>
        <taxon>Luteipulveratus</taxon>
    </lineage>
</organism>
<keyword evidence="3 5" id="KW-1133">Transmembrane helix</keyword>
<comment type="subcellular location">
    <subcellularLocation>
        <location evidence="1">Membrane</location>
        <topology evidence="1">Multi-pass membrane protein</topology>
    </subcellularLocation>
</comment>
<dbReference type="RefSeq" id="WP_275238557.1">
    <property type="nucleotide sequence ID" value="NZ_JARFJC010000026.1"/>
</dbReference>
<evidence type="ECO:0000256" key="5">
    <source>
        <dbReference type="SAM" id="Phobius"/>
    </source>
</evidence>
<feature type="transmembrane region" description="Helical" evidence="5">
    <location>
        <begin position="89"/>
        <end position="110"/>
    </location>
</feature>
<dbReference type="Proteomes" id="UP001528912">
    <property type="component" value="Unassembled WGS sequence"/>
</dbReference>
<gene>
    <name evidence="7" type="ORF">P4R38_07745</name>
</gene>
<proteinExistence type="predicted"/>
<keyword evidence="8" id="KW-1185">Reference proteome</keyword>
<protein>
    <submittedName>
        <fullName evidence="7">FUSC family protein</fullName>
    </submittedName>
</protein>
<evidence type="ECO:0000256" key="4">
    <source>
        <dbReference type="ARBA" id="ARBA00023136"/>
    </source>
</evidence>
<name>A0ABT6C5K5_9MICO</name>
<evidence type="ECO:0000259" key="6">
    <source>
        <dbReference type="Pfam" id="PF13515"/>
    </source>
</evidence>
<evidence type="ECO:0000256" key="1">
    <source>
        <dbReference type="ARBA" id="ARBA00004141"/>
    </source>
</evidence>
<feature type="transmembrane region" description="Helical" evidence="5">
    <location>
        <begin position="161"/>
        <end position="178"/>
    </location>
</feature>
<evidence type="ECO:0000256" key="2">
    <source>
        <dbReference type="ARBA" id="ARBA00022692"/>
    </source>
</evidence>
<dbReference type="EMBL" id="JAROAV010000024">
    <property type="protein sequence ID" value="MDF8264128.1"/>
    <property type="molecule type" value="Genomic_DNA"/>
</dbReference>
<feature type="domain" description="Integral membrane bound transporter" evidence="6">
    <location>
        <begin position="52"/>
        <end position="173"/>
    </location>
</feature>
<dbReference type="Pfam" id="PF13515">
    <property type="entry name" value="FUSC_2"/>
    <property type="match status" value="1"/>
</dbReference>
<feature type="transmembrane region" description="Helical" evidence="5">
    <location>
        <begin position="41"/>
        <end position="61"/>
    </location>
</feature>
<evidence type="ECO:0000313" key="7">
    <source>
        <dbReference type="EMBL" id="MDF8264128.1"/>
    </source>
</evidence>
<comment type="caution">
    <text evidence="7">The sequence shown here is derived from an EMBL/GenBank/DDBJ whole genome shotgun (WGS) entry which is preliminary data.</text>
</comment>
<feature type="transmembrane region" description="Helical" evidence="5">
    <location>
        <begin position="67"/>
        <end position="82"/>
    </location>
</feature>
<evidence type="ECO:0000313" key="8">
    <source>
        <dbReference type="Proteomes" id="UP001528912"/>
    </source>
</evidence>
<accession>A0ABT6C5K5</accession>
<evidence type="ECO:0000256" key="3">
    <source>
        <dbReference type="ARBA" id="ARBA00022989"/>
    </source>
</evidence>
<feature type="transmembrane region" description="Helical" evidence="5">
    <location>
        <begin position="116"/>
        <end position="149"/>
    </location>
</feature>
<dbReference type="InterPro" id="IPR049453">
    <property type="entry name" value="Memb_transporter_dom"/>
</dbReference>
<keyword evidence="2 5" id="KW-0812">Transmembrane</keyword>
<keyword evidence="4 5" id="KW-0472">Membrane</keyword>
<sequence>MSDQRPPAAVARDWGQRLDPRPQLTRRSFADRVERLRNRSFLILQCAVFGSIAWLLAHNLLDHPQPFFAPITVLVTLGLTYGQRIRRVLELTVGVAVGVLIGDTFVHVFGTGAWQLAVVVTCSMSVAVLLGAGGLIMIQAGVQSLVVLILVAPPGTAFSRWLDAVIGGLVALVAATITPTSPVRRPRVQAGVVVTELSAVLTETATAVRRRDQERADAALERARSSEELLEELREATTEGIAVTRQSPFRRRHGASVVGIADILEPLDRAVRNLRVLVRRGAVAVWSGEAVPPSYLDLVDDLAAVMERMAGLLLDRKDAEELRPDLLRIARRSGVSSRRSSLSGEVIRAQVRSIVVDLLILTGLTYVQAREQVPARADDLDD</sequence>